<dbReference type="PANTHER" id="PTHR37419">
    <property type="entry name" value="SERINE/THREONINE-PROTEIN KINASE TOXIN HIPA"/>
    <property type="match status" value="1"/>
</dbReference>
<evidence type="ECO:0000256" key="1">
    <source>
        <dbReference type="ARBA" id="ARBA00010164"/>
    </source>
</evidence>
<dbReference type="Pfam" id="PF07804">
    <property type="entry name" value="HipA_C"/>
    <property type="match status" value="1"/>
</dbReference>
<dbReference type="Proteomes" id="UP000441586">
    <property type="component" value="Unassembled WGS sequence"/>
</dbReference>
<protein>
    <submittedName>
        <fullName evidence="6">Type II toxin-antitoxin system HipA family toxin</fullName>
    </submittedName>
</protein>
<dbReference type="InterPro" id="IPR012893">
    <property type="entry name" value="HipA-like_C"/>
</dbReference>
<sequence>MMTDASVVLWGRRIGAVSWDEARSLGVFQYDPEFVGAGIEVAPLKMPVREAPYEFSALRKETFKGLPGMLADALPDKFGNRLIDAWLAETGRSVESFSPVDRLCYIGNRGIGALEFQPTVRKVTKSKKLEVAQLLNLANRVLNERENLTGQLGGEDDADALEDILSVGTSAGGARAKAVLAWNRKTGDFRSGQVKVSEGYEHWLLKFDGVSNNRDKELADPQGFGRIEYAYYLMAQDAGIDMSECRLHHEGGRSHFMTRRFDRDDRGRKIHMQSLGAMQHFDFNDPASYSYEQAILTLRKLGLGMDVVEQQYRRAVFNVVARNQDDHVKNISFLMDRSGSWRLSPAYDIAYSYNPKGAWTRDHQMSMAGKRNGFSNADLLAFASNVGLKEAKARQVIAEVSGSVEKWETHANRAEVDPEDIIRIKKTFRLDLRGT</sequence>
<evidence type="ECO:0000259" key="4">
    <source>
        <dbReference type="Pfam" id="PF07804"/>
    </source>
</evidence>
<reference evidence="6 7" key="1">
    <citation type="submission" date="2019-12" db="EMBL/GenBank/DDBJ databases">
        <authorList>
            <person name="Zhang Y.-J."/>
        </authorList>
    </citation>
    <scope>NUCLEOTIDE SEQUENCE [LARGE SCALE GENOMIC DNA]</scope>
    <source>
        <strain evidence="6 7">H18S-6</strain>
    </source>
</reference>
<accession>A0A6A4RBZ0</accession>
<proteinExistence type="inferred from homology"/>
<evidence type="ECO:0000313" key="6">
    <source>
        <dbReference type="EMBL" id="KAE9627205.1"/>
    </source>
</evidence>
<dbReference type="Gene3D" id="1.10.1070.20">
    <property type="match status" value="1"/>
</dbReference>
<name>A0A6A4RBZ0_9RHOB</name>
<dbReference type="PANTHER" id="PTHR37419:SF8">
    <property type="entry name" value="TOXIN YJJJ"/>
    <property type="match status" value="1"/>
</dbReference>
<dbReference type="AlphaFoldDB" id="A0A6A4RBZ0"/>
<feature type="domain" description="HipA-like C-terminal" evidence="4">
    <location>
        <begin position="169"/>
        <end position="406"/>
    </location>
</feature>
<dbReference type="GO" id="GO:0005829">
    <property type="term" value="C:cytosol"/>
    <property type="evidence" value="ECO:0007669"/>
    <property type="project" value="TreeGrafter"/>
</dbReference>
<evidence type="ECO:0000313" key="7">
    <source>
        <dbReference type="Proteomes" id="UP000441586"/>
    </source>
</evidence>
<dbReference type="Pfam" id="PF13657">
    <property type="entry name" value="Couple_hipA"/>
    <property type="match status" value="1"/>
</dbReference>
<organism evidence="6 7">
    <name type="scientific">Parasedimentitalea maritima</name>
    <dbReference type="NCBI Taxonomy" id="2578117"/>
    <lineage>
        <taxon>Bacteria</taxon>
        <taxon>Pseudomonadati</taxon>
        <taxon>Pseudomonadota</taxon>
        <taxon>Alphaproteobacteria</taxon>
        <taxon>Rhodobacterales</taxon>
        <taxon>Paracoccaceae</taxon>
        <taxon>Parasedimentitalea</taxon>
    </lineage>
</organism>
<dbReference type="InterPro" id="IPR017508">
    <property type="entry name" value="HipA_N1"/>
</dbReference>
<dbReference type="GO" id="GO:0004674">
    <property type="term" value="F:protein serine/threonine kinase activity"/>
    <property type="evidence" value="ECO:0007669"/>
    <property type="project" value="TreeGrafter"/>
</dbReference>
<feature type="domain" description="HipA N-terminal subdomain 1" evidence="5">
    <location>
        <begin position="6"/>
        <end position="116"/>
    </location>
</feature>
<dbReference type="EMBL" id="WSFO01000014">
    <property type="protein sequence ID" value="KAE9627205.1"/>
    <property type="molecule type" value="Genomic_DNA"/>
</dbReference>
<keyword evidence="3" id="KW-0418">Kinase</keyword>
<evidence type="ECO:0000259" key="5">
    <source>
        <dbReference type="Pfam" id="PF13657"/>
    </source>
</evidence>
<evidence type="ECO:0000256" key="2">
    <source>
        <dbReference type="ARBA" id="ARBA00022679"/>
    </source>
</evidence>
<comment type="caution">
    <text evidence="6">The sequence shown here is derived from an EMBL/GenBank/DDBJ whole genome shotgun (WGS) entry which is preliminary data.</text>
</comment>
<gene>
    <name evidence="6" type="ORF">GP644_20200</name>
</gene>
<keyword evidence="2" id="KW-0808">Transferase</keyword>
<evidence type="ECO:0000256" key="3">
    <source>
        <dbReference type="ARBA" id="ARBA00022777"/>
    </source>
</evidence>
<dbReference type="InterPro" id="IPR052028">
    <property type="entry name" value="HipA_Ser/Thr_kinase"/>
</dbReference>
<comment type="similarity">
    <text evidence="1">Belongs to the HipA Ser/Thr kinase family.</text>
</comment>